<keyword evidence="4" id="KW-0408">Iron</keyword>
<dbReference type="InterPro" id="IPR009050">
    <property type="entry name" value="Globin-like_sf"/>
</dbReference>
<dbReference type="GO" id="GO:0046872">
    <property type="term" value="F:metal ion binding"/>
    <property type="evidence" value="ECO:0007669"/>
    <property type="project" value="UniProtKB-KW"/>
</dbReference>
<dbReference type="PIR" id="B60515">
    <property type="entry name" value="B60515"/>
</dbReference>
<keyword evidence="3" id="KW-0479">Metal-binding</keyword>
<dbReference type="SUPFAM" id="SSF46458">
    <property type="entry name" value="Globin-like"/>
    <property type="match status" value="1"/>
</dbReference>
<evidence type="ECO:0000256" key="1">
    <source>
        <dbReference type="ARBA" id="ARBA00008705"/>
    </source>
</evidence>
<accession>Q7M3B9</accession>
<organism evidence="6">
    <name type="scientific">Microcebus murinus</name>
    <name type="common">Gray mouse lemur</name>
    <name type="synonym">Lemur murinus</name>
    <dbReference type="NCBI Taxonomy" id="30608"/>
    <lineage>
        <taxon>Eukaryota</taxon>
        <taxon>Metazoa</taxon>
        <taxon>Chordata</taxon>
        <taxon>Craniata</taxon>
        <taxon>Vertebrata</taxon>
        <taxon>Euteleostomi</taxon>
        <taxon>Mammalia</taxon>
        <taxon>Eutheria</taxon>
        <taxon>Euarchontoglires</taxon>
        <taxon>Primates</taxon>
        <taxon>Strepsirrhini</taxon>
        <taxon>Lemuriformes</taxon>
        <taxon>Cheirogaleidae</taxon>
        <taxon>Microcebus</taxon>
    </lineage>
</organism>
<evidence type="ECO:0000256" key="4">
    <source>
        <dbReference type="ARBA" id="ARBA00023004"/>
    </source>
</evidence>
<dbReference type="AlphaFoldDB" id="Q7M3B9"/>
<evidence type="ECO:0000259" key="5">
    <source>
        <dbReference type="PROSITE" id="PS01033"/>
    </source>
</evidence>
<reference evidence="6" key="1">
    <citation type="journal article" date="1990" name="Comp. Biochem. Physiol.">
        <title>Prosimian hemoglobins--V. The primary structures of the alpha-I, alpha-II and beta-hemoglobin chains of Hapalemur griseus, with a note on the classification of Microcebus.</title>
        <authorList>
            <person name="Duffy L.K."/>
            <person name="Luick J."/>
            <person name="Coppenhaver D.H."/>
        </authorList>
    </citation>
    <scope>PROTEIN SEQUENCE</scope>
</reference>
<comment type="similarity">
    <text evidence="1">Belongs to the globin family.</text>
</comment>
<sequence>TFLTPEESGHVMGNPKVKAHGKKVLSAFSEGLDPQNFTLLGNVLVIVLAEHFGN</sequence>
<evidence type="ECO:0000256" key="2">
    <source>
        <dbReference type="ARBA" id="ARBA00022617"/>
    </source>
</evidence>
<name>Q7M3B9_MICMU</name>
<feature type="non-terminal residue" evidence="6">
    <location>
        <position position="1"/>
    </location>
</feature>
<protein>
    <submittedName>
        <fullName evidence="6">Hemoglobin beta chain</fullName>
    </submittedName>
</protein>
<dbReference type="GO" id="GO:0020037">
    <property type="term" value="F:heme binding"/>
    <property type="evidence" value="ECO:0007669"/>
    <property type="project" value="InterPro"/>
</dbReference>
<dbReference type="InterPro" id="IPR000971">
    <property type="entry name" value="Globin"/>
</dbReference>
<feature type="non-terminal residue" evidence="6">
    <location>
        <position position="54"/>
    </location>
</feature>
<evidence type="ECO:0000256" key="3">
    <source>
        <dbReference type="ARBA" id="ARBA00022723"/>
    </source>
</evidence>
<feature type="domain" description="Globin" evidence="5">
    <location>
        <begin position="1"/>
        <end position="54"/>
    </location>
</feature>
<keyword evidence="2" id="KW-0349">Heme</keyword>
<evidence type="ECO:0000313" key="6">
    <source>
        <dbReference type="PIR" id="B60515"/>
    </source>
</evidence>
<proteinExistence type="inferred from homology"/>
<dbReference type="PROSITE" id="PS01033">
    <property type="entry name" value="GLOBIN"/>
    <property type="match status" value="1"/>
</dbReference>